<reference evidence="2" key="2">
    <citation type="submission" date="2020-09" db="EMBL/GenBank/DDBJ databases">
        <authorList>
            <person name="Sun Q."/>
            <person name="Zhou Y."/>
        </authorList>
    </citation>
    <scope>NUCLEOTIDE SEQUENCE</scope>
    <source>
        <strain evidence="2">CGMCC 1.15085</strain>
    </source>
</reference>
<sequence length="62" mass="6680">MFHTFVALHARNARVDVSRKETGATVAEYAFLLSLIALVAFAAVRAFGNAVEALLALAIDKF</sequence>
<evidence type="ECO:0000256" key="1">
    <source>
        <dbReference type="SAM" id="Phobius"/>
    </source>
</evidence>
<dbReference type="RefSeq" id="WP_188838648.1">
    <property type="nucleotide sequence ID" value="NZ_BMHI01000006.1"/>
</dbReference>
<keyword evidence="1" id="KW-0472">Membrane</keyword>
<gene>
    <name evidence="2" type="ORF">GCM10011492_38100</name>
</gene>
<name>A0A916TGV8_9MICO</name>
<evidence type="ECO:0000313" key="2">
    <source>
        <dbReference type="EMBL" id="GGB43484.1"/>
    </source>
</evidence>
<evidence type="ECO:0008006" key="4">
    <source>
        <dbReference type="Google" id="ProtNLM"/>
    </source>
</evidence>
<accession>A0A916TGV8</accession>
<keyword evidence="1" id="KW-1133">Transmembrane helix</keyword>
<keyword evidence="3" id="KW-1185">Reference proteome</keyword>
<dbReference type="AlphaFoldDB" id="A0A916TGV8"/>
<reference evidence="2" key="1">
    <citation type="journal article" date="2014" name="Int. J. Syst. Evol. Microbiol.">
        <title>Complete genome sequence of Corynebacterium casei LMG S-19264T (=DSM 44701T), isolated from a smear-ripened cheese.</title>
        <authorList>
            <consortium name="US DOE Joint Genome Institute (JGI-PGF)"/>
            <person name="Walter F."/>
            <person name="Albersmeier A."/>
            <person name="Kalinowski J."/>
            <person name="Ruckert C."/>
        </authorList>
    </citation>
    <scope>NUCLEOTIDE SEQUENCE</scope>
    <source>
        <strain evidence="2">CGMCC 1.15085</strain>
    </source>
</reference>
<evidence type="ECO:0000313" key="3">
    <source>
        <dbReference type="Proteomes" id="UP000636793"/>
    </source>
</evidence>
<dbReference type="Proteomes" id="UP000636793">
    <property type="component" value="Unassembled WGS sequence"/>
</dbReference>
<keyword evidence="1" id="KW-0812">Transmembrane</keyword>
<organism evidence="2 3">
    <name type="scientific">Flexivirga endophytica</name>
    <dbReference type="NCBI Taxonomy" id="1849103"/>
    <lineage>
        <taxon>Bacteria</taxon>
        <taxon>Bacillati</taxon>
        <taxon>Actinomycetota</taxon>
        <taxon>Actinomycetes</taxon>
        <taxon>Micrococcales</taxon>
        <taxon>Dermacoccaceae</taxon>
        <taxon>Flexivirga</taxon>
    </lineage>
</organism>
<feature type="transmembrane region" description="Helical" evidence="1">
    <location>
        <begin position="29"/>
        <end position="59"/>
    </location>
</feature>
<comment type="caution">
    <text evidence="2">The sequence shown here is derived from an EMBL/GenBank/DDBJ whole genome shotgun (WGS) entry which is preliminary data.</text>
</comment>
<proteinExistence type="predicted"/>
<protein>
    <recommendedName>
        <fullName evidence="4">Flp family type IVb pilin</fullName>
    </recommendedName>
</protein>
<dbReference type="EMBL" id="BMHI01000006">
    <property type="protein sequence ID" value="GGB43484.1"/>
    <property type="molecule type" value="Genomic_DNA"/>
</dbReference>